<evidence type="ECO:0000256" key="3">
    <source>
        <dbReference type="ARBA" id="ARBA00006880"/>
    </source>
</evidence>
<comment type="similarity">
    <text evidence="4">In the C-terminal section; belongs to the glycosyl hydrolase 73 family.</text>
</comment>
<keyword evidence="7" id="KW-1005">Bacterial flagellum biogenesis</keyword>
<dbReference type="RefSeq" id="WP_007186214.1">
    <property type="nucleotide sequence ID" value="NZ_AKGD01000002.1"/>
</dbReference>
<dbReference type="Gene3D" id="1.10.530.10">
    <property type="match status" value="1"/>
</dbReference>
<feature type="domain" description="Mannosyl-glycoprotein endo-beta-N-acetylglucosamidase-like" evidence="12">
    <location>
        <begin position="133"/>
        <end position="296"/>
    </location>
</feature>
<dbReference type="SMART" id="SM00047">
    <property type="entry name" value="LYZ2"/>
    <property type="match status" value="1"/>
</dbReference>
<evidence type="ECO:0000256" key="4">
    <source>
        <dbReference type="ARBA" id="ARBA00007974"/>
    </source>
</evidence>
<dbReference type="OrthoDB" id="289937at2"/>
<comment type="function">
    <text evidence="1">Flagellum-specific muramidase which hydrolyzes the peptidoglycan layer to assemble the rod structure in the periplasmic space.</text>
</comment>
<dbReference type="EMBL" id="AKGD01000002">
    <property type="protein sequence ID" value="EIT69693.1"/>
    <property type="molecule type" value="Genomic_DNA"/>
</dbReference>
<keyword evidence="9" id="KW-0326">Glycosidase</keyword>
<dbReference type="GO" id="GO:0071555">
    <property type="term" value="P:cell wall organization"/>
    <property type="evidence" value="ECO:0007669"/>
    <property type="project" value="UniProtKB-KW"/>
</dbReference>
<evidence type="ECO:0000256" key="1">
    <source>
        <dbReference type="ARBA" id="ARBA00002954"/>
    </source>
</evidence>
<keyword evidence="14" id="KW-1185">Reference proteome</keyword>
<evidence type="ECO:0000256" key="7">
    <source>
        <dbReference type="ARBA" id="ARBA00022795"/>
    </source>
</evidence>
<sequence>MSAQPVNALDFSQYAGLRAAAQQNDPAALKQAAQQFEALFMQMMLKSMRDALPGDSTLGSQGDFYTGLYDQQLSTTLASGKGMGLADLLVKQLAQSSSAPGAASASVNSASSIAAYTKTAKSAGISESGEAGACEWTPGDADSFLDAIRPHAEKAAQALGVPTRAIMAQAVLETGWGRRIPRDTDGRPTLNLFGIKAGSSWSGKTVETATKEYVDGGFRNESASFRAYGSLSETFDDYVRFLSRNPRYVDALREDSVGGFAQGLQKAGYATDPAYAHKIVDVANSRDMSAALTRGKPRLHSV</sequence>
<dbReference type="GO" id="GO:0042597">
    <property type="term" value="C:periplasmic space"/>
    <property type="evidence" value="ECO:0007669"/>
    <property type="project" value="UniProtKB-SubCell"/>
</dbReference>
<evidence type="ECO:0000256" key="5">
    <source>
        <dbReference type="ARBA" id="ARBA00013433"/>
    </source>
</evidence>
<evidence type="ECO:0000256" key="8">
    <source>
        <dbReference type="ARBA" id="ARBA00022801"/>
    </source>
</evidence>
<dbReference type="PRINTS" id="PR01002">
    <property type="entry name" value="FLGFLGJ"/>
</dbReference>
<dbReference type="SUPFAM" id="SSF53955">
    <property type="entry name" value="Lysozyme-like"/>
    <property type="match status" value="1"/>
</dbReference>
<evidence type="ECO:0000256" key="10">
    <source>
        <dbReference type="ARBA" id="ARBA00023316"/>
    </source>
</evidence>
<dbReference type="NCBIfam" id="TIGR02541">
    <property type="entry name" value="flagell_FlgJ"/>
    <property type="match status" value="1"/>
</dbReference>
<evidence type="ECO:0000313" key="14">
    <source>
        <dbReference type="Proteomes" id="UP000003704"/>
    </source>
</evidence>
<proteinExistence type="inferred from homology"/>
<dbReference type="PATRIC" id="fig|1172194.4.peg.3174"/>
<organism evidence="13 14">
    <name type="scientific">Hydrocarboniphaga effusa AP103</name>
    <dbReference type="NCBI Taxonomy" id="1172194"/>
    <lineage>
        <taxon>Bacteria</taxon>
        <taxon>Pseudomonadati</taxon>
        <taxon>Pseudomonadota</taxon>
        <taxon>Gammaproteobacteria</taxon>
        <taxon>Nevskiales</taxon>
        <taxon>Nevskiaceae</taxon>
        <taxon>Hydrocarboniphaga</taxon>
    </lineage>
</organism>
<evidence type="ECO:0000259" key="12">
    <source>
        <dbReference type="SMART" id="SM00047"/>
    </source>
</evidence>
<evidence type="ECO:0000256" key="11">
    <source>
        <dbReference type="ARBA" id="ARBA00030835"/>
    </source>
</evidence>
<accession>I8T7H0</accession>
<dbReference type="InterPro" id="IPR013377">
    <property type="entry name" value="FlgJ"/>
</dbReference>
<dbReference type="PANTHER" id="PTHR33308">
    <property type="entry name" value="PEPTIDOGLYCAN HYDROLASE FLGJ"/>
    <property type="match status" value="1"/>
</dbReference>
<evidence type="ECO:0000256" key="2">
    <source>
        <dbReference type="ARBA" id="ARBA00004418"/>
    </source>
</evidence>
<dbReference type="AlphaFoldDB" id="I8T7H0"/>
<dbReference type="Proteomes" id="UP000003704">
    <property type="component" value="Unassembled WGS sequence"/>
</dbReference>
<dbReference type="InterPro" id="IPR051056">
    <property type="entry name" value="Glycosyl_Hydrolase_73"/>
</dbReference>
<dbReference type="PANTHER" id="PTHR33308:SF9">
    <property type="entry name" value="PEPTIDOGLYCAN HYDROLASE FLGJ"/>
    <property type="match status" value="1"/>
</dbReference>
<evidence type="ECO:0000256" key="9">
    <source>
        <dbReference type="ARBA" id="ARBA00023295"/>
    </source>
</evidence>
<dbReference type="STRING" id="1172194.WQQ_32750"/>
<dbReference type="InterPro" id="IPR019301">
    <property type="entry name" value="Flagellar_prot_FlgJ_N"/>
</dbReference>
<comment type="caution">
    <text evidence="13">The sequence shown here is derived from an EMBL/GenBank/DDBJ whole genome shotgun (WGS) entry which is preliminary data.</text>
</comment>
<protein>
    <recommendedName>
        <fullName evidence="5">Peptidoglycan hydrolase FlgJ</fullName>
    </recommendedName>
    <alternativeName>
        <fullName evidence="11">Muramidase FlgJ</fullName>
    </alternativeName>
</protein>
<dbReference type="GO" id="GO:0071973">
    <property type="term" value="P:bacterial-type flagellum-dependent cell motility"/>
    <property type="evidence" value="ECO:0007669"/>
    <property type="project" value="TreeGrafter"/>
</dbReference>
<name>I8T7H0_9GAMM</name>
<comment type="similarity">
    <text evidence="3">In the N-terminal section; belongs to the FlgJ family.</text>
</comment>
<evidence type="ECO:0000313" key="13">
    <source>
        <dbReference type="EMBL" id="EIT69693.1"/>
    </source>
</evidence>
<dbReference type="Gene3D" id="2.10.70.40">
    <property type="entry name" value="peptidoglycan hydrolase"/>
    <property type="match status" value="1"/>
</dbReference>
<reference evidence="13 14" key="1">
    <citation type="journal article" date="2012" name="J. Bacteriol.">
        <title>Genome Sequence of n-Alkane-Degrading Hydrocarboniphaga effusa Strain AP103T (ATCC BAA-332T).</title>
        <authorList>
            <person name="Chang H.K."/>
            <person name="Zylstra G.J."/>
            <person name="Chae J.C."/>
        </authorList>
    </citation>
    <scope>NUCLEOTIDE SEQUENCE [LARGE SCALE GENOMIC DNA]</scope>
    <source>
        <strain evidence="13 14">AP103</strain>
    </source>
</reference>
<dbReference type="Pfam" id="PF10135">
    <property type="entry name" value="Rod-binding"/>
    <property type="match status" value="1"/>
</dbReference>
<dbReference type="GO" id="GO:0004040">
    <property type="term" value="F:amidase activity"/>
    <property type="evidence" value="ECO:0007669"/>
    <property type="project" value="InterPro"/>
</dbReference>
<dbReference type="GO" id="GO:0016798">
    <property type="term" value="F:hydrolase activity, acting on glycosyl bonds"/>
    <property type="evidence" value="ECO:0007669"/>
    <property type="project" value="UniProtKB-KW"/>
</dbReference>
<comment type="subcellular location">
    <subcellularLocation>
        <location evidence="2">Periplasm</location>
    </subcellularLocation>
</comment>
<dbReference type="InterPro" id="IPR023346">
    <property type="entry name" value="Lysozyme-like_dom_sf"/>
</dbReference>
<dbReference type="Pfam" id="PF01832">
    <property type="entry name" value="Glucosaminidase"/>
    <property type="match status" value="1"/>
</dbReference>
<keyword evidence="6" id="KW-0574">Periplasm</keyword>
<evidence type="ECO:0000256" key="6">
    <source>
        <dbReference type="ARBA" id="ARBA00022764"/>
    </source>
</evidence>
<dbReference type="GO" id="GO:0044780">
    <property type="term" value="P:bacterial-type flagellum assembly"/>
    <property type="evidence" value="ECO:0007669"/>
    <property type="project" value="InterPro"/>
</dbReference>
<keyword evidence="10" id="KW-0961">Cell wall biogenesis/degradation</keyword>
<dbReference type="InterPro" id="IPR002901">
    <property type="entry name" value="MGlyc_endo_b_GlcNAc-like_dom"/>
</dbReference>
<keyword evidence="8" id="KW-0378">Hydrolase</keyword>
<gene>
    <name evidence="13" type="ORF">WQQ_32750</name>
</gene>